<keyword evidence="6 8" id="KW-1133">Transmembrane helix</keyword>
<feature type="transmembrane region" description="Helical" evidence="8">
    <location>
        <begin position="127"/>
        <end position="149"/>
    </location>
</feature>
<name>A0ABN1I1I5_9GAMM</name>
<comment type="similarity">
    <text evidence="2">Belongs to the binding-protein-dependent transport system permease family. FecCD subfamily.</text>
</comment>
<proteinExistence type="inferred from homology"/>
<dbReference type="PANTHER" id="PTHR30472">
    <property type="entry name" value="FERRIC ENTEROBACTIN TRANSPORT SYSTEM PERMEASE PROTEIN"/>
    <property type="match status" value="1"/>
</dbReference>
<protein>
    <submittedName>
        <fullName evidence="9">Iron ABC transporter permease</fullName>
    </submittedName>
</protein>
<dbReference type="SUPFAM" id="SSF81345">
    <property type="entry name" value="ABC transporter involved in vitamin B12 uptake, BtuC"/>
    <property type="match status" value="1"/>
</dbReference>
<keyword evidence="5 8" id="KW-0812">Transmembrane</keyword>
<evidence type="ECO:0000256" key="2">
    <source>
        <dbReference type="ARBA" id="ARBA00007935"/>
    </source>
</evidence>
<comment type="subcellular location">
    <subcellularLocation>
        <location evidence="1">Cell membrane</location>
        <topology evidence="1">Multi-pass membrane protein</topology>
    </subcellularLocation>
</comment>
<keyword evidence="7 8" id="KW-0472">Membrane</keyword>
<evidence type="ECO:0000256" key="6">
    <source>
        <dbReference type="ARBA" id="ARBA00022989"/>
    </source>
</evidence>
<accession>A0ABN1I1I5</accession>
<dbReference type="CDD" id="cd06550">
    <property type="entry name" value="TM_ABC_iron-siderophores_like"/>
    <property type="match status" value="1"/>
</dbReference>
<dbReference type="EMBL" id="BAAAET010000001">
    <property type="protein sequence ID" value="GAA0680907.1"/>
    <property type="molecule type" value="Genomic_DNA"/>
</dbReference>
<dbReference type="Proteomes" id="UP001499915">
    <property type="component" value="Unassembled WGS sequence"/>
</dbReference>
<sequence length="341" mass="35194">MNRIGIAPLACWILLPLVIGLSLLLSLCLGAASLSPEQVFAALTGTGSEHGQRVVWDLRLPRALLAAVVGLHFALSGFILQALSRNPLADPGILGISAGASLAAVLLVVAGAMLPAGASLYLQGEQLLAWLPLGALAGGVLAAAGVYRLSGAGRLTPLRLILTGVVCAAVLNALMTGGLALWGQAHTETLVAWLAGSLHGREWHYIWVILPWTLLGLTGAALIVKPLGVLRLNDEQVLSLGVNLGRWRLLVLLVATLLAASAVAVAGPIGFVGLVVPHMARWLVPGALLHQLGISALLGALLVLVADLAGRTLVVPFELPVGVLCALIGVPAFLYLLKQQP</sequence>
<organism evidence="9 10">
    <name type="scientific">Marinobacterium maritimum</name>
    <dbReference type="NCBI Taxonomy" id="500162"/>
    <lineage>
        <taxon>Bacteria</taxon>
        <taxon>Pseudomonadati</taxon>
        <taxon>Pseudomonadota</taxon>
        <taxon>Gammaproteobacteria</taxon>
        <taxon>Oceanospirillales</taxon>
        <taxon>Oceanospirillaceae</taxon>
        <taxon>Marinobacterium</taxon>
    </lineage>
</organism>
<feature type="transmembrane region" description="Helical" evidence="8">
    <location>
        <begin position="205"/>
        <end position="228"/>
    </location>
</feature>
<evidence type="ECO:0000313" key="9">
    <source>
        <dbReference type="EMBL" id="GAA0680907.1"/>
    </source>
</evidence>
<evidence type="ECO:0000313" key="10">
    <source>
        <dbReference type="Proteomes" id="UP001499915"/>
    </source>
</evidence>
<evidence type="ECO:0000256" key="8">
    <source>
        <dbReference type="SAM" id="Phobius"/>
    </source>
</evidence>
<feature type="transmembrane region" description="Helical" evidence="8">
    <location>
        <begin position="249"/>
        <end position="276"/>
    </location>
</feature>
<feature type="transmembrane region" description="Helical" evidence="8">
    <location>
        <begin position="282"/>
        <end position="305"/>
    </location>
</feature>
<dbReference type="Gene3D" id="1.10.3470.10">
    <property type="entry name" value="ABC transporter involved in vitamin B12 uptake, BtuC"/>
    <property type="match status" value="1"/>
</dbReference>
<feature type="transmembrane region" description="Helical" evidence="8">
    <location>
        <begin position="92"/>
        <end position="115"/>
    </location>
</feature>
<evidence type="ECO:0000256" key="7">
    <source>
        <dbReference type="ARBA" id="ARBA00023136"/>
    </source>
</evidence>
<dbReference type="InterPro" id="IPR000522">
    <property type="entry name" value="ABC_transptr_permease_BtuC"/>
</dbReference>
<feature type="transmembrane region" description="Helical" evidence="8">
    <location>
        <begin position="317"/>
        <end position="337"/>
    </location>
</feature>
<keyword evidence="10" id="KW-1185">Reference proteome</keyword>
<reference evidence="9 10" key="1">
    <citation type="journal article" date="2019" name="Int. J. Syst. Evol. Microbiol.">
        <title>The Global Catalogue of Microorganisms (GCM) 10K type strain sequencing project: providing services to taxonomists for standard genome sequencing and annotation.</title>
        <authorList>
            <consortium name="The Broad Institute Genomics Platform"/>
            <consortium name="The Broad Institute Genome Sequencing Center for Infectious Disease"/>
            <person name="Wu L."/>
            <person name="Ma J."/>
        </authorList>
    </citation>
    <scope>NUCLEOTIDE SEQUENCE [LARGE SCALE GENOMIC DNA]</scope>
    <source>
        <strain evidence="9 10">JCM 15134</strain>
    </source>
</reference>
<evidence type="ECO:0000256" key="1">
    <source>
        <dbReference type="ARBA" id="ARBA00004651"/>
    </source>
</evidence>
<evidence type="ECO:0000256" key="3">
    <source>
        <dbReference type="ARBA" id="ARBA00022448"/>
    </source>
</evidence>
<keyword evidence="4" id="KW-1003">Cell membrane</keyword>
<gene>
    <name evidence="9" type="ORF">GCM10009104_01730</name>
</gene>
<dbReference type="Pfam" id="PF01032">
    <property type="entry name" value="FecCD"/>
    <property type="match status" value="1"/>
</dbReference>
<feature type="transmembrane region" description="Helical" evidence="8">
    <location>
        <begin position="161"/>
        <end position="185"/>
    </location>
</feature>
<dbReference type="PANTHER" id="PTHR30472:SF25">
    <property type="entry name" value="ABC TRANSPORTER PERMEASE PROTEIN MJ0876-RELATED"/>
    <property type="match status" value="1"/>
</dbReference>
<dbReference type="InterPro" id="IPR037294">
    <property type="entry name" value="ABC_BtuC-like"/>
</dbReference>
<dbReference type="RefSeq" id="WP_343800838.1">
    <property type="nucleotide sequence ID" value="NZ_BAAAET010000001.1"/>
</dbReference>
<comment type="caution">
    <text evidence="9">The sequence shown here is derived from an EMBL/GenBank/DDBJ whole genome shotgun (WGS) entry which is preliminary data.</text>
</comment>
<keyword evidence="3" id="KW-0813">Transport</keyword>
<feature type="transmembrane region" description="Helical" evidence="8">
    <location>
        <begin position="60"/>
        <end position="80"/>
    </location>
</feature>
<evidence type="ECO:0000256" key="4">
    <source>
        <dbReference type="ARBA" id="ARBA00022475"/>
    </source>
</evidence>
<evidence type="ECO:0000256" key="5">
    <source>
        <dbReference type="ARBA" id="ARBA00022692"/>
    </source>
</evidence>